<organism evidence="1">
    <name type="scientific">marine sediment metagenome</name>
    <dbReference type="NCBI Taxonomy" id="412755"/>
    <lineage>
        <taxon>unclassified sequences</taxon>
        <taxon>metagenomes</taxon>
        <taxon>ecological metagenomes</taxon>
    </lineage>
</organism>
<proteinExistence type="predicted"/>
<evidence type="ECO:0000313" key="1">
    <source>
        <dbReference type="EMBL" id="GAI60935.1"/>
    </source>
</evidence>
<accession>X1RCQ6</accession>
<sequence>PSCHIMSSFLDRNGDIGAMANLYDRCQTWSWPMELEILEILALVQLHPTRSWPIELLAALTSIS</sequence>
<protein>
    <submittedName>
        <fullName evidence="1">Uncharacterized protein</fullName>
    </submittedName>
</protein>
<comment type="caution">
    <text evidence="1">The sequence shown here is derived from an EMBL/GenBank/DDBJ whole genome shotgun (WGS) entry which is preliminary data.</text>
</comment>
<feature type="non-terminal residue" evidence="1">
    <location>
        <position position="1"/>
    </location>
</feature>
<gene>
    <name evidence="1" type="ORF">S12H4_04853</name>
</gene>
<name>X1RCQ6_9ZZZZ</name>
<dbReference type="AlphaFoldDB" id="X1RCQ6"/>
<reference evidence="1" key="1">
    <citation type="journal article" date="2014" name="Front. Microbiol.">
        <title>High frequency of phylogenetically diverse reductive dehalogenase-homologous genes in deep subseafloor sedimentary metagenomes.</title>
        <authorList>
            <person name="Kawai M."/>
            <person name="Futagami T."/>
            <person name="Toyoda A."/>
            <person name="Takaki Y."/>
            <person name="Nishi S."/>
            <person name="Hori S."/>
            <person name="Arai W."/>
            <person name="Tsubouchi T."/>
            <person name="Morono Y."/>
            <person name="Uchiyama I."/>
            <person name="Ito T."/>
            <person name="Fujiyama A."/>
            <person name="Inagaki F."/>
            <person name="Takami H."/>
        </authorList>
    </citation>
    <scope>NUCLEOTIDE SEQUENCE</scope>
    <source>
        <strain evidence="1">Expedition CK06-06</strain>
    </source>
</reference>
<dbReference type="EMBL" id="BARW01001544">
    <property type="protein sequence ID" value="GAI60935.1"/>
    <property type="molecule type" value="Genomic_DNA"/>
</dbReference>